<reference evidence="1" key="1">
    <citation type="journal article" date="2022" name="bioRxiv">
        <title>Sequencing and chromosome-scale assembly of the giantPleurodeles waltlgenome.</title>
        <authorList>
            <person name="Brown T."/>
            <person name="Elewa A."/>
            <person name="Iarovenko S."/>
            <person name="Subramanian E."/>
            <person name="Araus A.J."/>
            <person name="Petzold A."/>
            <person name="Susuki M."/>
            <person name="Suzuki K.-i.T."/>
            <person name="Hayashi T."/>
            <person name="Toyoda A."/>
            <person name="Oliveira C."/>
            <person name="Osipova E."/>
            <person name="Leigh N.D."/>
            <person name="Simon A."/>
            <person name="Yun M.H."/>
        </authorList>
    </citation>
    <scope>NUCLEOTIDE SEQUENCE</scope>
    <source>
        <strain evidence="1">20211129_DDA</strain>
        <tissue evidence="1">Liver</tissue>
    </source>
</reference>
<sequence>MSFLTLGRTALRSPVLPESLGPAAPGNAEETLRFERRLPHSARHASRSDAAIVGGTQGSHGIRATIRAAPGAGSQTDYWWATSGARIKGQM</sequence>
<protein>
    <submittedName>
        <fullName evidence="1">Uncharacterized protein</fullName>
    </submittedName>
</protein>
<name>A0AAV7S3R2_PLEWA</name>
<dbReference type="Proteomes" id="UP001066276">
    <property type="component" value="Chromosome 5"/>
</dbReference>
<evidence type="ECO:0000313" key="2">
    <source>
        <dbReference type="Proteomes" id="UP001066276"/>
    </source>
</evidence>
<comment type="caution">
    <text evidence="1">The sequence shown here is derived from an EMBL/GenBank/DDBJ whole genome shotgun (WGS) entry which is preliminary data.</text>
</comment>
<gene>
    <name evidence="1" type="ORF">NDU88_010600</name>
</gene>
<organism evidence="1 2">
    <name type="scientific">Pleurodeles waltl</name>
    <name type="common">Iberian ribbed newt</name>
    <dbReference type="NCBI Taxonomy" id="8319"/>
    <lineage>
        <taxon>Eukaryota</taxon>
        <taxon>Metazoa</taxon>
        <taxon>Chordata</taxon>
        <taxon>Craniata</taxon>
        <taxon>Vertebrata</taxon>
        <taxon>Euteleostomi</taxon>
        <taxon>Amphibia</taxon>
        <taxon>Batrachia</taxon>
        <taxon>Caudata</taxon>
        <taxon>Salamandroidea</taxon>
        <taxon>Salamandridae</taxon>
        <taxon>Pleurodelinae</taxon>
        <taxon>Pleurodeles</taxon>
    </lineage>
</organism>
<dbReference type="EMBL" id="JANPWB010000009">
    <property type="protein sequence ID" value="KAJ1157903.1"/>
    <property type="molecule type" value="Genomic_DNA"/>
</dbReference>
<keyword evidence="2" id="KW-1185">Reference proteome</keyword>
<evidence type="ECO:0000313" key="1">
    <source>
        <dbReference type="EMBL" id="KAJ1157903.1"/>
    </source>
</evidence>
<proteinExistence type="predicted"/>
<dbReference type="AlphaFoldDB" id="A0AAV7S3R2"/>
<accession>A0AAV7S3R2</accession>